<sequence length="263" mass="26793">MKSKMFTSIVSVAMAVVTAVTVSTTASADTVTTASGADESVFLTRSAPASSPLGVAINKVQDSYARVTREFDTSTAEAAQGLARRVESEVTAGTIGLHVPAGTTLAYGAAKGYQSDRASIVMIPLSHPSLVAPSVLSVSFNANGARQNYTETQFQPLSADSGNVFSWTDGALKVSKTAYSDGRVTEVGAAPGKSALNSVESSWFDRFLDCMSRMGVSSWIIAGIAVICGAVCIATAGLACTACIVAAYGSLGGVVSFCAAEAG</sequence>
<feature type="transmembrane region" description="Helical" evidence="1">
    <location>
        <begin position="219"/>
        <end position="248"/>
    </location>
</feature>
<reference evidence="3 4" key="1">
    <citation type="submission" date="2018-02" db="EMBL/GenBank/DDBJ databases">
        <title>Genomic Encyclopedia of Archaeal and Bacterial Type Strains, Phase II (KMG-II): from individual species to whole genera.</title>
        <authorList>
            <person name="Goeker M."/>
        </authorList>
    </citation>
    <scope>NUCLEOTIDE SEQUENCE [LARGE SCALE GENOMIC DNA]</scope>
    <source>
        <strain evidence="3 4">YU 961-1</strain>
    </source>
</reference>
<proteinExistence type="predicted"/>
<keyword evidence="1" id="KW-0472">Membrane</keyword>
<keyword evidence="1" id="KW-1133">Transmembrane helix</keyword>
<feature type="chain" id="PRO_5015623698" evidence="2">
    <location>
        <begin position="29"/>
        <end position="263"/>
    </location>
</feature>
<protein>
    <submittedName>
        <fullName evidence="3">Uncharacterized protein</fullName>
    </submittedName>
</protein>
<dbReference type="AlphaFoldDB" id="A0A2S6GP86"/>
<evidence type="ECO:0000313" key="4">
    <source>
        <dbReference type="Proteomes" id="UP000239203"/>
    </source>
</evidence>
<dbReference type="EMBL" id="PTIX01000008">
    <property type="protein sequence ID" value="PPK67017.1"/>
    <property type="molecule type" value="Genomic_DNA"/>
</dbReference>
<organism evidence="3 4">
    <name type="scientific">Actinokineospora auranticolor</name>
    <dbReference type="NCBI Taxonomy" id="155976"/>
    <lineage>
        <taxon>Bacteria</taxon>
        <taxon>Bacillati</taxon>
        <taxon>Actinomycetota</taxon>
        <taxon>Actinomycetes</taxon>
        <taxon>Pseudonocardiales</taxon>
        <taxon>Pseudonocardiaceae</taxon>
        <taxon>Actinokineospora</taxon>
    </lineage>
</organism>
<comment type="caution">
    <text evidence="3">The sequence shown here is derived from an EMBL/GenBank/DDBJ whole genome shotgun (WGS) entry which is preliminary data.</text>
</comment>
<evidence type="ECO:0000256" key="2">
    <source>
        <dbReference type="SAM" id="SignalP"/>
    </source>
</evidence>
<gene>
    <name evidence="3" type="ORF">CLV40_10813</name>
</gene>
<feature type="signal peptide" evidence="2">
    <location>
        <begin position="1"/>
        <end position="28"/>
    </location>
</feature>
<name>A0A2S6GP86_9PSEU</name>
<evidence type="ECO:0000256" key="1">
    <source>
        <dbReference type="SAM" id="Phobius"/>
    </source>
</evidence>
<keyword evidence="1" id="KW-0812">Transmembrane</keyword>
<dbReference type="Proteomes" id="UP000239203">
    <property type="component" value="Unassembled WGS sequence"/>
</dbReference>
<keyword evidence="2" id="KW-0732">Signal</keyword>
<evidence type="ECO:0000313" key="3">
    <source>
        <dbReference type="EMBL" id="PPK67017.1"/>
    </source>
</evidence>
<keyword evidence="4" id="KW-1185">Reference proteome</keyword>
<accession>A0A2S6GP86</accession>